<dbReference type="SUPFAM" id="SSF53474">
    <property type="entry name" value="alpha/beta-Hydrolases"/>
    <property type="match status" value="1"/>
</dbReference>
<feature type="region of interest" description="Disordered" evidence="1">
    <location>
        <begin position="1"/>
        <end position="20"/>
    </location>
</feature>
<dbReference type="Gene3D" id="3.40.50.1820">
    <property type="entry name" value="alpha/beta hydrolase"/>
    <property type="match status" value="1"/>
</dbReference>
<dbReference type="Pfam" id="PF26363">
    <property type="entry name" value="Phospholipase-like"/>
    <property type="match status" value="1"/>
</dbReference>
<protein>
    <recommendedName>
        <fullName evidence="4">Fungal lipase-like domain-containing protein</fullName>
    </recommendedName>
</protein>
<comment type="caution">
    <text evidence="2">The sequence shown here is derived from an EMBL/GenBank/DDBJ whole genome shotgun (WGS) entry which is preliminary data.</text>
</comment>
<proteinExistence type="predicted"/>
<dbReference type="InterPro" id="IPR029058">
    <property type="entry name" value="AB_hydrolase_fold"/>
</dbReference>
<accession>A0ABV6B262</accession>
<dbReference type="EMBL" id="JBHLYR010000058">
    <property type="protein sequence ID" value="MFB9993854.1"/>
    <property type="molecule type" value="Genomic_DNA"/>
</dbReference>
<evidence type="ECO:0008006" key="4">
    <source>
        <dbReference type="Google" id="ProtNLM"/>
    </source>
</evidence>
<keyword evidence="3" id="KW-1185">Reference proteome</keyword>
<dbReference type="RefSeq" id="WP_380013505.1">
    <property type="nucleotide sequence ID" value="NZ_JBHLYR010000058.1"/>
</dbReference>
<organism evidence="2 3">
    <name type="scientific">Deinococcus oregonensis</name>
    <dbReference type="NCBI Taxonomy" id="1805970"/>
    <lineage>
        <taxon>Bacteria</taxon>
        <taxon>Thermotogati</taxon>
        <taxon>Deinococcota</taxon>
        <taxon>Deinococci</taxon>
        <taxon>Deinococcales</taxon>
        <taxon>Deinococcaceae</taxon>
        <taxon>Deinococcus</taxon>
    </lineage>
</organism>
<evidence type="ECO:0000313" key="3">
    <source>
        <dbReference type="Proteomes" id="UP001589733"/>
    </source>
</evidence>
<evidence type="ECO:0000256" key="1">
    <source>
        <dbReference type="SAM" id="MobiDB-lite"/>
    </source>
</evidence>
<sequence>MTLFDHQNKEGAFSAPPRTTAPLLPNLAPQTAAHNLITLVPKAMRDGSTEHLNQTLDTLQGLYDAWQLPQVAKLYGQETGRSLLNDLLDVFEPWIDVRHDVARVLQGLVPNLTWNAFLEQLAYGAAYAQRDDMEDAKGGGDDTNMRQVIKAAGFQAGPLIRGRWGLQFRTFRPLPSAFKQRPVVIFRGTEGVKPPLANPLNPAIREGMVDTWIGDFTRMGAGYPQYEANKTLIKRNMTALGQSAVTGHSLGGGLAQIVMAKLPALVSECVTFNAPGIKAEDAKALEKEKIPTTHHRTTRDVVPIGNSQAAPGTIMTYERLIRGAPGSTGWVREKNLLLPHNHMSINGLLNYEQKENLTPLQQTMRTVGANGPTPSDQQDAAITALVSVKPTSQDRMIHAGEKGLDDSTTYATFRANLGYNLLVEVVEQRVAKLNPKGLNLAQIDEQLQELQAEVMGIDELPVSTEAYRLFDQMGLKPWETFRKLGNVKTVVGAPVAIPVGDRRTVAGQVRGIWTAWWPGARQ</sequence>
<dbReference type="Proteomes" id="UP001589733">
    <property type="component" value="Unassembled WGS sequence"/>
</dbReference>
<name>A0ABV6B262_9DEIO</name>
<reference evidence="2 3" key="1">
    <citation type="submission" date="2024-09" db="EMBL/GenBank/DDBJ databases">
        <authorList>
            <person name="Sun Q."/>
            <person name="Mori K."/>
        </authorList>
    </citation>
    <scope>NUCLEOTIDE SEQUENCE [LARGE SCALE GENOMIC DNA]</scope>
    <source>
        <strain evidence="2 3">JCM 13503</strain>
    </source>
</reference>
<evidence type="ECO:0000313" key="2">
    <source>
        <dbReference type="EMBL" id="MFB9993854.1"/>
    </source>
</evidence>
<gene>
    <name evidence="2" type="ORF">ACFFLM_17995</name>
</gene>